<organism evidence="1 2">
    <name type="scientific">Periplaneta americana</name>
    <name type="common">American cockroach</name>
    <name type="synonym">Blatta americana</name>
    <dbReference type="NCBI Taxonomy" id="6978"/>
    <lineage>
        <taxon>Eukaryota</taxon>
        <taxon>Metazoa</taxon>
        <taxon>Ecdysozoa</taxon>
        <taxon>Arthropoda</taxon>
        <taxon>Hexapoda</taxon>
        <taxon>Insecta</taxon>
        <taxon>Pterygota</taxon>
        <taxon>Neoptera</taxon>
        <taxon>Polyneoptera</taxon>
        <taxon>Dictyoptera</taxon>
        <taxon>Blattodea</taxon>
        <taxon>Blattoidea</taxon>
        <taxon>Blattidae</taxon>
        <taxon>Blattinae</taxon>
        <taxon>Periplaneta</taxon>
    </lineage>
</organism>
<name>A0ABQ8TDW6_PERAM</name>
<sequence length="343" mass="38683">MGSFGQSCRVARWVEIFKQSTANSPRSGHSVLAHKDVSVVVVEQCLTEDRHWTVMELAQHTDKHLAAVRDLTSEKVCALPKLMSVSDAVNWSGRKIRNHLRNSISVLNQTHSKSPRRDKTDQLAAGLMATCQSRGGRPSNQNGVMWLEAHSVMSGQHMLKIAGLNLGHCSQLKDGEDRCKIVDVMLVCRTDWQKWNISSFVLSLHILQKGNESRHGRYTGGINCGKKWAALFKHGRESLEDDPLVPETKTKQQWKQWKHSDSLPPKKAKAVQSSVLRGSKEIIMIDYLAKGRTLFKSPAATEREKKPDMAKRKVELHHDSALLCRQFCVYIVSVTQKDHHCLL</sequence>
<evidence type="ECO:0000313" key="2">
    <source>
        <dbReference type="Proteomes" id="UP001148838"/>
    </source>
</evidence>
<accession>A0ABQ8TDW6</accession>
<gene>
    <name evidence="1" type="ORF">ANN_05652</name>
</gene>
<reference evidence="1 2" key="1">
    <citation type="journal article" date="2022" name="Allergy">
        <title>Genome assembly and annotation of Periplaneta americana reveal a comprehensive cockroach allergen profile.</title>
        <authorList>
            <person name="Wang L."/>
            <person name="Xiong Q."/>
            <person name="Saelim N."/>
            <person name="Wang L."/>
            <person name="Nong W."/>
            <person name="Wan A.T."/>
            <person name="Shi M."/>
            <person name="Liu X."/>
            <person name="Cao Q."/>
            <person name="Hui J.H.L."/>
            <person name="Sookrung N."/>
            <person name="Leung T.F."/>
            <person name="Tungtrongchitr A."/>
            <person name="Tsui S.K.W."/>
        </authorList>
    </citation>
    <scope>NUCLEOTIDE SEQUENCE [LARGE SCALE GENOMIC DNA]</scope>
    <source>
        <strain evidence="1">PWHHKU_190912</strain>
    </source>
</reference>
<evidence type="ECO:0000313" key="1">
    <source>
        <dbReference type="EMBL" id="KAJ4443865.1"/>
    </source>
</evidence>
<proteinExistence type="predicted"/>
<dbReference type="EMBL" id="JAJSOF020000013">
    <property type="protein sequence ID" value="KAJ4443865.1"/>
    <property type="molecule type" value="Genomic_DNA"/>
</dbReference>
<protein>
    <submittedName>
        <fullName evidence="1">Uncharacterized protein</fullName>
    </submittedName>
</protein>
<comment type="caution">
    <text evidence="1">The sequence shown here is derived from an EMBL/GenBank/DDBJ whole genome shotgun (WGS) entry which is preliminary data.</text>
</comment>
<dbReference type="Proteomes" id="UP001148838">
    <property type="component" value="Unassembled WGS sequence"/>
</dbReference>
<keyword evidence="2" id="KW-1185">Reference proteome</keyword>